<reference evidence="1 2" key="1">
    <citation type="submission" date="2024-02" db="EMBL/GenBank/DDBJ databases">
        <title>de novo genome assembly of Solanum bulbocastanum strain 11H21.</title>
        <authorList>
            <person name="Hosaka A.J."/>
        </authorList>
    </citation>
    <scope>NUCLEOTIDE SEQUENCE [LARGE SCALE GENOMIC DNA]</scope>
    <source>
        <tissue evidence="1">Young leaves</tissue>
    </source>
</reference>
<sequence length="65" mass="7468">MLERGNPIQVSMSERGNPIHHTTVTNTSIFSSHTFKSDSWHTIIYHSHLQQVRFNNATFAYVHAS</sequence>
<comment type="caution">
    <text evidence="1">The sequence shown here is derived from an EMBL/GenBank/DDBJ whole genome shotgun (WGS) entry which is preliminary data.</text>
</comment>
<dbReference type="EMBL" id="JBANQN010000009">
    <property type="protein sequence ID" value="KAK6779852.1"/>
    <property type="molecule type" value="Genomic_DNA"/>
</dbReference>
<protein>
    <submittedName>
        <fullName evidence="1">Uncharacterized protein</fullName>
    </submittedName>
</protein>
<keyword evidence="2" id="KW-1185">Reference proteome</keyword>
<evidence type="ECO:0000313" key="2">
    <source>
        <dbReference type="Proteomes" id="UP001371456"/>
    </source>
</evidence>
<dbReference type="Proteomes" id="UP001371456">
    <property type="component" value="Unassembled WGS sequence"/>
</dbReference>
<organism evidence="1 2">
    <name type="scientific">Solanum bulbocastanum</name>
    <name type="common">Wild potato</name>
    <dbReference type="NCBI Taxonomy" id="147425"/>
    <lineage>
        <taxon>Eukaryota</taxon>
        <taxon>Viridiplantae</taxon>
        <taxon>Streptophyta</taxon>
        <taxon>Embryophyta</taxon>
        <taxon>Tracheophyta</taxon>
        <taxon>Spermatophyta</taxon>
        <taxon>Magnoliopsida</taxon>
        <taxon>eudicotyledons</taxon>
        <taxon>Gunneridae</taxon>
        <taxon>Pentapetalae</taxon>
        <taxon>asterids</taxon>
        <taxon>lamiids</taxon>
        <taxon>Solanales</taxon>
        <taxon>Solanaceae</taxon>
        <taxon>Solanoideae</taxon>
        <taxon>Solaneae</taxon>
        <taxon>Solanum</taxon>
    </lineage>
</organism>
<proteinExistence type="predicted"/>
<name>A0AAN8T7A5_SOLBU</name>
<dbReference type="AlphaFoldDB" id="A0AAN8T7A5"/>
<accession>A0AAN8T7A5</accession>
<evidence type="ECO:0000313" key="1">
    <source>
        <dbReference type="EMBL" id="KAK6779852.1"/>
    </source>
</evidence>
<gene>
    <name evidence="1" type="ORF">RDI58_022036</name>
</gene>